<dbReference type="AlphaFoldDB" id="A0A2P8HTH1"/>
<organism evidence="1 2">
    <name type="scientific">Chitinophaga niastensis</name>
    <dbReference type="NCBI Taxonomy" id="536980"/>
    <lineage>
        <taxon>Bacteria</taxon>
        <taxon>Pseudomonadati</taxon>
        <taxon>Bacteroidota</taxon>
        <taxon>Chitinophagia</taxon>
        <taxon>Chitinophagales</taxon>
        <taxon>Chitinophagaceae</taxon>
        <taxon>Chitinophaga</taxon>
    </lineage>
</organism>
<evidence type="ECO:0000313" key="1">
    <source>
        <dbReference type="EMBL" id="PSL49464.1"/>
    </source>
</evidence>
<dbReference type="SUPFAM" id="SSF53756">
    <property type="entry name" value="UDP-Glycosyltransferase/glycogen phosphorylase"/>
    <property type="match status" value="1"/>
</dbReference>
<gene>
    <name evidence="1" type="ORF">CLV51_101797</name>
</gene>
<comment type="caution">
    <text evidence="1">The sequence shown here is derived from an EMBL/GenBank/DDBJ whole genome shotgun (WGS) entry which is preliminary data.</text>
</comment>
<dbReference type="EMBL" id="PYAW01000001">
    <property type="protein sequence ID" value="PSL49464.1"/>
    <property type="molecule type" value="Genomic_DNA"/>
</dbReference>
<dbReference type="Proteomes" id="UP000240971">
    <property type="component" value="Unassembled WGS sequence"/>
</dbReference>
<dbReference type="Gene3D" id="3.40.50.2000">
    <property type="entry name" value="Glycogen Phosphorylase B"/>
    <property type="match status" value="2"/>
</dbReference>
<dbReference type="RefSeq" id="WP_106526695.1">
    <property type="nucleotide sequence ID" value="NZ_PYAW01000001.1"/>
</dbReference>
<proteinExistence type="predicted"/>
<name>A0A2P8HTH1_CHINA</name>
<accession>A0A2P8HTH1</accession>
<sequence>MLHIVRIFDATAVGPSVLDTLLTSSWEKGEYLSYKIYIGSNKYVEYTEQEINGEVYIYIPFPYTIKYLANISAPELKKYSIRLADLLEQRFCGKSNLLFHFENANWGYLAQRIKTTLNAIITCGYNGTTITGNTMQLAMITCANSILCTSQVARKQLLVAYPHAIEKVTVIYNVTTRINKTAILPEQRNASKIAWGLQPEETIFVFNKQIAGEQYNMQSLILAFSAFKQEIPQARLFILHEPDIMSYPAFIEKNLWSSITFINGLSEGEVMELYATANAVIMPALTEDNFLYILLLLQRGIRFIYDNAPDDNSWFNELVNMEVVKPLTSNSSSTHYLLHQLKNVLTQNNNAPGKMLPAAFTTAFIQEQLIAVYEKILGASVIG</sequence>
<keyword evidence="2" id="KW-1185">Reference proteome</keyword>
<dbReference type="OrthoDB" id="1046785at2"/>
<evidence type="ECO:0008006" key="3">
    <source>
        <dbReference type="Google" id="ProtNLM"/>
    </source>
</evidence>
<evidence type="ECO:0000313" key="2">
    <source>
        <dbReference type="Proteomes" id="UP000240971"/>
    </source>
</evidence>
<protein>
    <recommendedName>
        <fullName evidence="3">Glycosyltransferase involved in cell wall biosynthesis</fullName>
    </recommendedName>
</protein>
<reference evidence="1 2" key="1">
    <citation type="submission" date="2018-03" db="EMBL/GenBank/DDBJ databases">
        <title>Genomic Encyclopedia of Archaeal and Bacterial Type Strains, Phase II (KMG-II): from individual species to whole genera.</title>
        <authorList>
            <person name="Goeker M."/>
        </authorList>
    </citation>
    <scope>NUCLEOTIDE SEQUENCE [LARGE SCALE GENOMIC DNA]</scope>
    <source>
        <strain evidence="1 2">DSM 24859</strain>
    </source>
</reference>